<proteinExistence type="predicted"/>
<dbReference type="EMBL" id="KB203598">
    <property type="protein sequence ID" value="ESO83714.1"/>
    <property type="molecule type" value="Genomic_DNA"/>
</dbReference>
<dbReference type="OMA" id="WEEITMA"/>
<name>V4B5G7_LOTGI</name>
<dbReference type="OrthoDB" id="6092508at2759"/>
<reference evidence="1 2" key="1">
    <citation type="journal article" date="2013" name="Nature">
        <title>Insights into bilaterian evolution from three spiralian genomes.</title>
        <authorList>
            <person name="Simakov O."/>
            <person name="Marletaz F."/>
            <person name="Cho S.J."/>
            <person name="Edsinger-Gonzales E."/>
            <person name="Havlak P."/>
            <person name="Hellsten U."/>
            <person name="Kuo D.H."/>
            <person name="Larsson T."/>
            <person name="Lv J."/>
            <person name="Arendt D."/>
            <person name="Savage R."/>
            <person name="Osoegawa K."/>
            <person name="de Jong P."/>
            <person name="Grimwood J."/>
            <person name="Chapman J.A."/>
            <person name="Shapiro H."/>
            <person name="Aerts A."/>
            <person name="Otillar R.P."/>
            <person name="Terry A.Y."/>
            <person name="Boore J.L."/>
            <person name="Grigoriev I.V."/>
            <person name="Lindberg D.R."/>
            <person name="Seaver E.C."/>
            <person name="Weisblat D.A."/>
            <person name="Putnam N.H."/>
            <person name="Rokhsar D.S."/>
        </authorList>
    </citation>
    <scope>NUCLEOTIDE SEQUENCE [LARGE SCALE GENOMIC DNA]</scope>
</reference>
<accession>V4B5G7</accession>
<dbReference type="Proteomes" id="UP000030746">
    <property type="component" value="Unassembled WGS sequence"/>
</dbReference>
<dbReference type="RefSeq" id="XP_009065504.1">
    <property type="nucleotide sequence ID" value="XM_009067256.1"/>
</dbReference>
<organism evidence="1 2">
    <name type="scientific">Lottia gigantea</name>
    <name type="common">Giant owl limpet</name>
    <dbReference type="NCBI Taxonomy" id="225164"/>
    <lineage>
        <taxon>Eukaryota</taxon>
        <taxon>Metazoa</taxon>
        <taxon>Spiralia</taxon>
        <taxon>Lophotrochozoa</taxon>
        <taxon>Mollusca</taxon>
        <taxon>Gastropoda</taxon>
        <taxon>Patellogastropoda</taxon>
        <taxon>Lottioidea</taxon>
        <taxon>Lottiidae</taxon>
        <taxon>Lottia</taxon>
    </lineage>
</organism>
<dbReference type="AlphaFoldDB" id="V4B5G7"/>
<evidence type="ECO:0000313" key="2">
    <source>
        <dbReference type="Proteomes" id="UP000030746"/>
    </source>
</evidence>
<dbReference type="HOGENOM" id="CLU_2123878_0_0_1"/>
<gene>
    <name evidence="1" type="ORF">LOTGIDRAFT_168958</name>
</gene>
<evidence type="ECO:0000313" key="1">
    <source>
        <dbReference type="EMBL" id="ESO83714.1"/>
    </source>
</evidence>
<dbReference type="CTD" id="20241016"/>
<keyword evidence="2" id="KW-1185">Reference proteome</keyword>
<dbReference type="GeneID" id="20241016"/>
<sequence length="114" mass="12933">MFRSNIRNSFTLQDMMDPLMDSLLDTQWKLVTTETRGDGFKEYKLMRQHAPEGKNGFRYLIQEEDNDPQRVIMLGCKEGHDPLKDIGTCELKLNGDGKEIIGVDLDGDAAVKIA</sequence>
<protein>
    <submittedName>
        <fullName evidence="1">Uncharacterized protein</fullName>
    </submittedName>
</protein>
<dbReference type="KEGG" id="lgi:LOTGIDRAFT_168958"/>